<accession>A0A072P701</accession>
<dbReference type="VEuPathDB" id="FungiDB:A1O9_08716"/>
<evidence type="ECO:0000313" key="3">
    <source>
        <dbReference type="Proteomes" id="UP000027920"/>
    </source>
</evidence>
<sequence>MSLLRSVRTFLTPSGSQAQLGGDQGSLGFRKAKIETDLFPATNPEVDGEDCLHDCNDCTVHYPAKFKIDEHDTLYGHVKGWETHLIVGTGKTDWVRDVTDEKASVMQAVGRVGVDRRNGKVMLSASNMPVSSEGCDGVEDGVEEGADCLLLPAWTLVENVKPSQVDVLMKEVVETSVTNSTPLGGKTNVVVGNGQANGRAATSETTREPQQQQQQQPQEGGAGPQNTKTLTSTPLPPSISNTFKTRPIPHSYLILMCSHKTRDARCGQSAPLLRKEFERILRPMGLYRDLHDDRPGGVGLYFINHVGGHKYSANVMIYRREGSTRTKDGREVDGHEAQHGEAVQLIWLARVTPEDCENIVRFTILQGKLVKPQRQLRGGFDRQRGLLSW</sequence>
<proteinExistence type="predicted"/>
<dbReference type="OrthoDB" id="10253744at2759"/>
<reference evidence="2 3" key="1">
    <citation type="submission" date="2013-03" db="EMBL/GenBank/DDBJ databases">
        <title>The Genome Sequence of Exophiala aquamarina CBS 119918.</title>
        <authorList>
            <consortium name="The Broad Institute Genomics Platform"/>
            <person name="Cuomo C."/>
            <person name="de Hoog S."/>
            <person name="Gorbushina A."/>
            <person name="Walker B."/>
            <person name="Young S.K."/>
            <person name="Zeng Q."/>
            <person name="Gargeya S."/>
            <person name="Fitzgerald M."/>
            <person name="Haas B."/>
            <person name="Abouelleil A."/>
            <person name="Allen A.W."/>
            <person name="Alvarado L."/>
            <person name="Arachchi H.M."/>
            <person name="Berlin A.M."/>
            <person name="Chapman S.B."/>
            <person name="Gainer-Dewar J."/>
            <person name="Goldberg J."/>
            <person name="Griggs A."/>
            <person name="Gujja S."/>
            <person name="Hansen M."/>
            <person name="Howarth C."/>
            <person name="Imamovic A."/>
            <person name="Ireland A."/>
            <person name="Larimer J."/>
            <person name="McCowan C."/>
            <person name="Murphy C."/>
            <person name="Pearson M."/>
            <person name="Poon T.W."/>
            <person name="Priest M."/>
            <person name="Roberts A."/>
            <person name="Saif S."/>
            <person name="Shea T."/>
            <person name="Sisk P."/>
            <person name="Sykes S."/>
            <person name="Wortman J."/>
            <person name="Nusbaum C."/>
            <person name="Birren B."/>
        </authorList>
    </citation>
    <scope>NUCLEOTIDE SEQUENCE [LARGE SCALE GENOMIC DNA]</scope>
    <source>
        <strain evidence="2 3">CBS 119918</strain>
    </source>
</reference>
<protein>
    <submittedName>
        <fullName evidence="2">Uncharacterized protein</fullName>
    </submittedName>
</protein>
<dbReference type="SUPFAM" id="SSF52833">
    <property type="entry name" value="Thioredoxin-like"/>
    <property type="match status" value="1"/>
</dbReference>
<comment type="caution">
    <text evidence="2">The sequence shown here is derived from an EMBL/GenBank/DDBJ whole genome shotgun (WGS) entry which is preliminary data.</text>
</comment>
<evidence type="ECO:0000256" key="1">
    <source>
        <dbReference type="SAM" id="MobiDB-lite"/>
    </source>
</evidence>
<evidence type="ECO:0000313" key="2">
    <source>
        <dbReference type="EMBL" id="KEF55063.1"/>
    </source>
</evidence>
<dbReference type="Gene3D" id="3.40.30.10">
    <property type="entry name" value="Glutaredoxin"/>
    <property type="match status" value="1"/>
</dbReference>
<name>A0A072P701_9EURO</name>
<dbReference type="PANTHER" id="PTHR31902">
    <property type="entry name" value="ACTIN PATCHES DISTAL PROTEIN 1"/>
    <property type="match status" value="1"/>
</dbReference>
<dbReference type="EMBL" id="AMGV01000008">
    <property type="protein sequence ID" value="KEF55063.1"/>
    <property type="molecule type" value="Genomic_DNA"/>
</dbReference>
<dbReference type="Pfam" id="PF06999">
    <property type="entry name" value="Suc_Fer-like"/>
    <property type="match status" value="1"/>
</dbReference>
<organism evidence="2 3">
    <name type="scientific">Exophiala aquamarina CBS 119918</name>
    <dbReference type="NCBI Taxonomy" id="1182545"/>
    <lineage>
        <taxon>Eukaryota</taxon>
        <taxon>Fungi</taxon>
        <taxon>Dikarya</taxon>
        <taxon>Ascomycota</taxon>
        <taxon>Pezizomycotina</taxon>
        <taxon>Eurotiomycetes</taxon>
        <taxon>Chaetothyriomycetidae</taxon>
        <taxon>Chaetothyriales</taxon>
        <taxon>Herpotrichiellaceae</taxon>
        <taxon>Exophiala</taxon>
    </lineage>
</organism>
<dbReference type="CDD" id="cd03062">
    <property type="entry name" value="TRX_Fd_Sucrase"/>
    <property type="match status" value="1"/>
</dbReference>
<dbReference type="GeneID" id="25283627"/>
<dbReference type="STRING" id="1182545.A0A072P701"/>
<dbReference type="InterPro" id="IPR036249">
    <property type="entry name" value="Thioredoxin-like_sf"/>
</dbReference>
<gene>
    <name evidence="2" type="ORF">A1O9_08716</name>
</gene>
<dbReference type="HOGENOM" id="CLU_033921_0_0_1"/>
<dbReference type="InterPro" id="IPR009737">
    <property type="entry name" value="Aim32/Apd1-like"/>
</dbReference>
<keyword evidence="3" id="KW-1185">Reference proteome</keyword>
<dbReference type="AlphaFoldDB" id="A0A072P701"/>
<dbReference type="RefSeq" id="XP_013257653.1">
    <property type="nucleotide sequence ID" value="XM_013402199.1"/>
</dbReference>
<dbReference type="Proteomes" id="UP000027920">
    <property type="component" value="Unassembled WGS sequence"/>
</dbReference>
<feature type="compositionally biased region" description="Low complexity" evidence="1">
    <location>
        <begin position="208"/>
        <end position="219"/>
    </location>
</feature>
<dbReference type="PANTHER" id="PTHR31902:SF14">
    <property type="entry name" value="ACTIN PATCHES DISTAL PROTEIN 1"/>
    <property type="match status" value="1"/>
</dbReference>
<feature type="region of interest" description="Disordered" evidence="1">
    <location>
        <begin position="198"/>
        <end position="244"/>
    </location>
</feature>